<dbReference type="Proteomes" id="UP000199495">
    <property type="component" value="Unassembled WGS sequence"/>
</dbReference>
<keyword evidence="2" id="KW-0805">Transcription regulation</keyword>
<dbReference type="AlphaFoldDB" id="A0A1G7Z8B6"/>
<dbReference type="SUPFAM" id="SSF46785">
    <property type="entry name" value="Winged helix' DNA-binding domain"/>
    <property type="match status" value="1"/>
</dbReference>
<evidence type="ECO:0000259" key="5">
    <source>
        <dbReference type="PROSITE" id="PS50931"/>
    </source>
</evidence>
<dbReference type="Gene3D" id="1.10.10.10">
    <property type="entry name" value="Winged helix-like DNA-binding domain superfamily/Winged helix DNA-binding domain"/>
    <property type="match status" value="1"/>
</dbReference>
<dbReference type="PRINTS" id="PR00039">
    <property type="entry name" value="HTHLYSR"/>
</dbReference>
<dbReference type="EMBL" id="FNCS01000018">
    <property type="protein sequence ID" value="SDH04839.1"/>
    <property type="molecule type" value="Genomic_DNA"/>
</dbReference>
<sequence length="321" mass="35405">MDDEDSPMLIEGRQMSKSVRQPMAIPRRFLPSMSLLTAFEAAARHQSFTIAAQELAITQSAVSRQIRLLEEQIGCQLFVRDKQTVRLSEAGAAYAREIGEALRRIGTASLNLHANPHGGTLNLAILPTFGTRWLAPRLPRFFELHQGITVNLSTRLTAFDFESDPFDAAIHFGDRPWAGSEGVELMGEMVLPVGAPSFFNTHPVKSAADLVELPLLHLASRPDHWERWFSRHGTTVGRLRGMLFDQFATAAQAAGSGLGLALLPTFLIAADLDRGDLVPALNAPMESPERYFLVWPAGRGQHGPLAHFREWIVDEAQALGR</sequence>
<dbReference type="GO" id="GO:0003700">
    <property type="term" value="F:DNA-binding transcription factor activity"/>
    <property type="evidence" value="ECO:0007669"/>
    <property type="project" value="InterPro"/>
</dbReference>
<dbReference type="Gene3D" id="3.40.190.10">
    <property type="entry name" value="Periplasmic binding protein-like II"/>
    <property type="match status" value="2"/>
</dbReference>
<dbReference type="Pfam" id="PF03466">
    <property type="entry name" value="LysR_substrate"/>
    <property type="match status" value="1"/>
</dbReference>
<dbReference type="InterPro" id="IPR036388">
    <property type="entry name" value="WH-like_DNA-bd_sf"/>
</dbReference>
<dbReference type="InterPro" id="IPR058163">
    <property type="entry name" value="LysR-type_TF_proteobact-type"/>
</dbReference>
<dbReference type="GO" id="GO:0043565">
    <property type="term" value="F:sequence-specific DNA binding"/>
    <property type="evidence" value="ECO:0007669"/>
    <property type="project" value="TreeGrafter"/>
</dbReference>
<dbReference type="InterPro" id="IPR000847">
    <property type="entry name" value="LysR_HTH_N"/>
</dbReference>
<evidence type="ECO:0000313" key="7">
    <source>
        <dbReference type="Proteomes" id="UP000199495"/>
    </source>
</evidence>
<evidence type="ECO:0000256" key="3">
    <source>
        <dbReference type="ARBA" id="ARBA00023125"/>
    </source>
</evidence>
<dbReference type="STRING" id="440168.SAMN04487974_11824"/>
<name>A0A1G7Z8B6_9HYPH</name>
<gene>
    <name evidence="6" type="ORF">SAMN04487974_11824</name>
</gene>
<proteinExistence type="inferred from homology"/>
<dbReference type="FunFam" id="1.10.10.10:FF:000001">
    <property type="entry name" value="LysR family transcriptional regulator"/>
    <property type="match status" value="1"/>
</dbReference>
<dbReference type="Pfam" id="PF00126">
    <property type="entry name" value="HTH_1"/>
    <property type="match status" value="1"/>
</dbReference>
<evidence type="ECO:0000256" key="1">
    <source>
        <dbReference type="ARBA" id="ARBA00009437"/>
    </source>
</evidence>
<feature type="domain" description="HTH lysR-type" evidence="5">
    <location>
        <begin position="31"/>
        <end position="88"/>
    </location>
</feature>
<organism evidence="6 7">
    <name type="scientific">Pelagibacterium luteolum</name>
    <dbReference type="NCBI Taxonomy" id="440168"/>
    <lineage>
        <taxon>Bacteria</taxon>
        <taxon>Pseudomonadati</taxon>
        <taxon>Pseudomonadota</taxon>
        <taxon>Alphaproteobacteria</taxon>
        <taxon>Hyphomicrobiales</taxon>
        <taxon>Devosiaceae</taxon>
        <taxon>Pelagibacterium</taxon>
    </lineage>
</organism>
<comment type="similarity">
    <text evidence="1">Belongs to the LysR transcriptional regulatory family.</text>
</comment>
<keyword evidence="3" id="KW-0238">DNA-binding</keyword>
<reference evidence="6 7" key="1">
    <citation type="submission" date="2016-10" db="EMBL/GenBank/DDBJ databases">
        <authorList>
            <person name="de Groot N.N."/>
        </authorList>
    </citation>
    <scope>NUCLEOTIDE SEQUENCE [LARGE SCALE GENOMIC DNA]</scope>
    <source>
        <strain evidence="6 7">CGMCC 1.10267</strain>
    </source>
</reference>
<dbReference type="PANTHER" id="PTHR30537:SF26">
    <property type="entry name" value="GLYCINE CLEAVAGE SYSTEM TRANSCRIPTIONAL ACTIVATOR"/>
    <property type="match status" value="1"/>
</dbReference>
<evidence type="ECO:0000313" key="6">
    <source>
        <dbReference type="EMBL" id="SDH04839.1"/>
    </source>
</evidence>
<accession>A0A1G7Z8B6</accession>
<protein>
    <submittedName>
        <fullName evidence="6">Regulatory helix-turn-helix protein, lysR family</fullName>
    </submittedName>
</protein>
<dbReference type="PANTHER" id="PTHR30537">
    <property type="entry name" value="HTH-TYPE TRANSCRIPTIONAL REGULATOR"/>
    <property type="match status" value="1"/>
</dbReference>
<keyword evidence="4" id="KW-0804">Transcription</keyword>
<evidence type="ECO:0000256" key="4">
    <source>
        <dbReference type="ARBA" id="ARBA00023163"/>
    </source>
</evidence>
<evidence type="ECO:0000256" key="2">
    <source>
        <dbReference type="ARBA" id="ARBA00023015"/>
    </source>
</evidence>
<dbReference type="InterPro" id="IPR036390">
    <property type="entry name" value="WH_DNA-bd_sf"/>
</dbReference>
<keyword evidence="7" id="KW-1185">Reference proteome</keyword>
<dbReference type="SUPFAM" id="SSF53850">
    <property type="entry name" value="Periplasmic binding protein-like II"/>
    <property type="match status" value="1"/>
</dbReference>
<dbReference type="PROSITE" id="PS50931">
    <property type="entry name" value="HTH_LYSR"/>
    <property type="match status" value="1"/>
</dbReference>
<dbReference type="InterPro" id="IPR005119">
    <property type="entry name" value="LysR_subst-bd"/>
</dbReference>
<dbReference type="GO" id="GO:0006351">
    <property type="term" value="P:DNA-templated transcription"/>
    <property type="evidence" value="ECO:0007669"/>
    <property type="project" value="TreeGrafter"/>
</dbReference>